<keyword evidence="3" id="KW-1185">Reference proteome</keyword>
<dbReference type="EMBL" id="KV749058">
    <property type="protein sequence ID" value="OCL11360.1"/>
    <property type="molecule type" value="Genomic_DNA"/>
</dbReference>
<sequence length="104" mass="11661">MDEMGVMLCILGSVKVLVSKNDSRNYRGAGVKRTMVTAIKCISADGRSLLPMISWPATTHRSNWTTYPTPGWHYACSESGYTDSKIGLEWLKRVFDPQTKARAY</sequence>
<proteinExistence type="predicted"/>
<accession>A0A8E2JVM5</accession>
<evidence type="ECO:0000313" key="3">
    <source>
        <dbReference type="Proteomes" id="UP000250140"/>
    </source>
</evidence>
<dbReference type="Pfam" id="PF03184">
    <property type="entry name" value="DDE_1"/>
    <property type="match status" value="1"/>
</dbReference>
<evidence type="ECO:0000259" key="1">
    <source>
        <dbReference type="Pfam" id="PF03184"/>
    </source>
</evidence>
<evidence type="ECO:0000313" key="2">
    <source>
        <dbReference type="EMBL" id="OCL11360.1"/>
    </source>
</evidence>
<dbReference type="OrthoDB" id="4357141at2759"/>
<reference evidence="2 3" key="1">
    <citation type="journal article" date="2016" name="Nat. Commun.">
        <title>Ectomycorrhizal ecology is imprinted in the genome of the dominant symbiotic fungus Cenococcum geophilum.</title>
        <authorList>
            <consortium name="DOE Joint Genome Institute"/>
            <person name="Peter M."/>
            <person name="Kohler A."/>
            <person name="Ohm R.A."/>
            <person name="Kuo A."/>
            <person name="Krutzmann J."/>
            <person name="Morin E."/>
            <person name="Arend M."/>
            <person name="Barry K.W."/>
            <person name="Binder M."/>
            <person name="Choi C."/>
            <person name="Clum A."/>
            <person name="Copeland A."/>
            <person name="Grisel N."/>
            <person name="Haridas S."/>
            <person name="Kipfer T."/>
            <person name="LaButti K."/>
            <person name="Lindquist E."/>
            <person name="Lipzen A."/>
            <person name="Maire R."/>
            <person name="Meier B."/>
            <person name="Mihaltcheva S."/>
            <person name="Molinier V."/>
            <person name="Murat C."/>
            <person name="Poggeler S."/>
            <person name="Quandt C.A."/>
            <person name="Sperisen C."/>
            <person name="Tritt A."/>
            <person name="Tisserant E."/>
            <person name="Crous P.W."/>
            <person name="Henrissat B."/>
            <person name="Nehls U."/>
            <person name="Egli S."/>
            <person name="Spatafora J.W."/>
            <person name="Grigoriev I.V."/>
            <person name="Martin F.M."/>
        </authorList>
    </citation>
    <scope>NUCLEOTIDE SEQUENCE [LARGE SCALE GENOMIC DNA]</scope>
    <source>
        <strain evidence="2 3">CBS 207.34</strain>
    </source>
</reference>
<gene>
    <name evidence="2" type="ORF">AOQ84DRAFT_396330</name>
</gene>
<organism evidence="2 3">
    <name type="scientific">Glonium stellatum</name>
    <dbReference type="NCBI Taxonomy" id="574774"/>
    <lineage>
        <taxon>Eukaryota</taxon>
        <taxon>Fungi</taxon>
        <taxon>Dikarya</taxon>
        <taxon>Ascomycota</taxon>
        <taxon>Pezizomycotina</taxon>
        <taxon>Dothideomycetes</taxon>
        <taxon>Pleosporomycetidae</taxon>
        <taxon>Gloniales</taxon>
        <taxon>Gloniaceae</taxon>
        <taxon>Glonium</taxon>
    </lineage>
</organism>
<dbReference type="InterPro" id="IPR004875">
    <property type="entry name" value="DDE_SF_endonuclease_dom"/>
</dbReference>
<protein>
    <recommendedName>
        <fullName evidence="1">DDE-1 domain-containing protein</fullName>
    </recommendedName>
</protein>
<name>A0A8E2JVM5_9PEZI</name>
<dbReference type="Proteomes" id="UP000250140">
    <property type="component" value="Unassembled WGS sequence"/>
</dbReference>
<dbReference type="GO" id="GO:0003676">
    <property type="term" value="F:nucleic acid binding"/>
    <property type="evidence" value="ECO:0007669"/>
    <property type="project" value="InterPro"/>
</dbReference>
<dbReference type="AlphaFoldDB" id="A0A8E2JVM5"/>
<feature type="domain" description="DDE-1" evidence="1">
    <location>
        <begin position="32"/>
        <end position="100"/>
    </location>
</feature>